<evidence type="ECO:0000256" key="5">
    <source>
        <dbReference type="ARBA" id="ARBA00022516"/>
    </source>
</evidence>
<evidence type="ECO:0000256" key="3">
    <source>
        <dbReference type="ARBA" id="ARBA00012071"/>
    </source>
</evidence>
<dbReference type="Pfam" id="PF02606">
    <property type="entry name" value="LpxK"/>
    <property type="match status" value="1"/>
</dbReference>
<dbReference type="GO" id="GO:0009029">
    <property type="term" value="F:lipid-A 4'-kinase activity"/>
    <property type="evidence" value="ECO:0007669"/>
    <property type="project" value="UniProtKB-EC"/>
</dbReference>
<dbReference type="Proteomes" id="UP001272515">
    <property type="component" value="Unassembled WGS sequence"/>
</dbReference>
<evidence type="ECO:0000313" key="14">
    <source>
        <dbReference type="EMBL" id="MDV5088698.1"/>
    </source>
</evidence>
<comment type="similarity">
    <text evidence="13">Belongs to the LpxK family.</text>
</comment>
<evidence type="ECO:0000256" key="11">
    <source>
        <dbReference type="ARBA" id="ARBA00023098"/>
    </source>
</evidence>
<dbReference type="RefSeq" id="WP_295190603.1">
    <property type="nucleotide sequence ID" value="NZ_JAWJZA010000007.1"/>
</dbReference>
<keyword evidence="7 13" id="KW-0808">Transferase</keyword>
<sequence length="370" mass="40669">MNGEEIFKDIVSGNNDTILGDVARKGLGWLSKAYEKGVTLRNDKFDAGKGVTRVNVPVISVGNITAGGTGKTPMVRFICDALIKQGKHPAVLSRGYRAEDNKKNIVISNNGEMLVEPSISGDEAWLLGKVLPHTGVVIGRERVALAHIAINELGADILVMDDGFQHRALGRDKDIVLLDASNPFGYDYVLPRGLLREPLEGLKRASIIVLTKVDQVTSGVIASIKKRLQQLVPGVPVFETTHMPQRVCTLEEWTNGEEGRPVDAYINQPIMACSGIGNPKSFELTLKGIGYDVVHMLSFGDHHEFSNDDVVDMWKMAFAKQAQAVIITEKDAVKLSQLRAIDDFNLPIYVLCIGIEFISNERDFIELLHN</sequence>
<dbReference type="NCBIfam" id="TIGR00682">
    <property type="entry name" value="lpxK"/>
    <property type="match status" value="1"/>
</dbReference>
<keyword evidence="8 13" id="KW-0547">Nucleotide-binding</keyword>
<evidence type="ECO:0000256" key="13">
    <source>
        <dbReference type="HAMAP-Rule" id="MF_00409"/>
    </source>
</evidence>
<organism evidence="14 15">
    <name type="scientific">Veillonella absiana</name>
    <dbReference type="NCBI Taxonomy" id="3079305"/>
    <lineage>
        <taxon>Bacteria</taxon>
        <taxon>Bacillati</taxon>
        <taxon>Bacillota</taxon>
        <taxon>Negativicutes</taxon>
        <taxon>Veillonellales</taxon>
        <taxon>Veillonellaceae</taxon>
        <taxon>Veillonella</taxon>
    </lineage>
</organism>
<dbReference type="InterPro" id="IPR003758">
    <property type="entry name" value="LpxK"/>
</dbReference>
<accession>A0ABU3Z9W4</accession>
<dbReference type="InterPro" id="IPR027417">
    <property type="entry name" value="P-loop_NTPase"/>
</dbReference>
<evidence type="ECO:0000256" key="1">
    <source>
        <dbReference type="ARBA" id="ARBA00002274"/>
    </source>
</evidence>
<comment type="caution">
    <text evidence="14">The sequence shown here is derived from an EMBL/GenBank/DDBJ whole genome shotgun (WGS) entry which is preliminary data.</text>
</comment>
<keyword evidence="15" id="KW-1185">Reference proteome</keyword>
<evidence type="ECO:0000256" key="2">
    <source>
        <dbReference type="ARBA" id="ARBA00004870"/>
    </source>
</evidence>
<evidence type="ECO:0000256" key="8">
    <source>
        <dbReference type="ARBA" id="ARBA00022741"/>
    </source>
</evidence>
<keyword evidence="9 13" id="KW-0418">Kinase</keyword>
<dbReference type="HAMAP" id="MF_00409">
    <property type="entry name" value="LpxK"/>
    <property type="match status" value="1"/>
</dbReference>
<feature type="binding site" evidence="13">
    <location>
        <begin position="65"/>
        <end position="72"/>
    </location>
    <ligand>
        <name>ATP</name>
        <dbReference type="ChEBI" id="CHEBI:30616"/>
    </ligand>
</feature>
<keyword evidence="5 13" id="KW-0444">Lipid biosynthesis</keyword>
<proteinExistence type="inferred from homology"/>
<dbReference type="EMBL" id="JAWJZB010000008">
    <property type="protein sequence ID" value="MDV5088698.1"/>
    <property type="molecule type" value="Genomic_DNA"/>
</dbReference>
<evidence type="ECO:0000256" key="10">
    <source>
        <dbReference type="ARBA" id="ARBA00022840"/>
    </source>
</evidence>
<dbReference type="PANTHER" id="PTHR42724">
    <property type="entry name" value="TETRAACYLDISACCHARIDE 4'-KINASE"/>
    <property type="match status" value="1"/>
</dbReference>
<evidence type="ECO:0000313" key="15">
    <source>
        <dbReference type="Proteomes" id="UP001272515"/>
    </source>
</evidence>
<comment type="pathway">
    <text evidence="2 13">Glycolipid biosynthesis; lipid IV(A) biosynthesis; lipid IV(A) from (3R)-3-hydroxytetradecanoyl-[acyl-carrier-protein] and UDP-N-acetyl-alpha-D-glucosamine: step 6/6.</text>
</comment>
<dbReference type="PANTHER" id="PTHR42724:SF1">
    <property type="entry name" value="TETRAACYLDISACCHARIDE 4'-KINASE, MITOCHONDRIAL-RELATED"/>
    <property type="match status" value="1"/>
</dbReference>
<comment type="catalytic activity">
    <reaction evidence="13">
        <text>a lipid A disaccharide + ATP = a lipid IVA + ADP + H(+)</text>
        <dbReference type="Rhea" id="RHEA:67840"/>
        <dbReference type="ChEBI" id="CHEBI:15378"/>
        <dbReference type="ChEBI" id="CHEBI:30616"/>
        <dbReference type="ChEBI" id="CHEBI:176343"/>
        <dbReference type="ChEBI" id="CHEBI:176425"/>
        <dbReference type="ChEBI" id="CHEBI:456216"/>
        <dbReference type="EC" id="2.7.1.130"/>
    </reaction>
</comment>
<comment type="function">
    <text evidence="1 13">Transfers the gamma-phosphate of ATP to the 4'-position of a tetraacyldisaccharide 1-phosphate intermediate (termed DS-1-P) to form tetraacyldisaccharide 1,4'-bis-phosphate (lipid IVA).</text>
</comment>
<dbReference type="SUPFAM" id="SSF52540">
    <property type="entry name" value="P-loop containing nucleoside triphosphate hydrolases"/>
    <property type="match status" value="1"/>
</dbReference>
<reference evidence="14 15" key="1">
    <citation type="submission" date="2023-10" db="EMBL/GenBank/DDBJ databases">
        <title>Veillonella sp. nov., isolated from a pig farm feces dump.</title>
        <authorList>
            <person name="Chang Y.-H."/>
        </authorList>
    </citation>
    <scope>NUCLEOTIDE SEQUENCE [LARGE SCALE GENOMIC DNA]</scope>
    <source>
        <strain evidence="14 15">YH-vei2233</strain>
    </source>
</reference>
<gene>
    <name evidence="13 14" type="primary">lpxK</name>
    <name evidence="14" type="ORF">RVY80_07575</name>
</gene>
<evidence type="ECO:0000256" key="9">
    <source>
        <dbReference type="ARBA" id="ARBA00022777"/>
    </source>
</evidence>
<evidence type="ECO:0000256" key="4">
    <source>
        <dbReference type="ARBA" id="ARBA00016436"/>
    </source>
</evidence>
<dbReference type="EC" id="2.7.1.130" evidence="3 13"/>
<evidence type="ECO:0000256" key="6">
    <source>
        <dbReference type="ARBA" id="ARBA00022556"/>
    </source>
</evidence>
<name>A0ABU3Z9W4_9FIRM</name>
<keyword evidence="6 13" id="KW-0441">Lipid A biosynthesis</keyword>
<evidence type="ECO:0000256" key="12">
    <source>
        <dbReference type="ARBA" id="ARBA00029757"/>
    </source>
</evidence>
<keyword evidence="10 13" id="KW-0067">ATP-binding</keyword>
<evidence type="ECO:0000256" key="7">
    <source>
        <dbReference type="ARBA" id="ARBA00022679"/>
    </source>
</evidence>
<keyword evidence="11 13" id="KW-0443">Lipid metabolism</keyword>
<protein>
    <recommendedName>
        <fullName evidence="4 13">Tetraacyldisaccharide 4'-kinase</fullName>
        <ecNumber evidence="3 13">2.7.1.130</ecNumber>
    </recommendedName>
    <alternativeName>
        <fullName evidence="12 13">Lipid A 4'-kinase</fullName>
    </alternativeName>
</protein>